<evidence type="ECO:0000313" key="2">
    <source>
        <dbReference type="EMBL" id="RJF93926.1"/>
    </source>
</evidence>
<organism evidence="2 3">
    <name type="scientific">Sphingomonas cavernae</name>
    <dbReference type="NCBI Taxonomy" id="2320861"/>
    <lineage>
        <taxon>Bacteria</taxon>
        <taxon>Pseudomonadati</taxon>
        <taxon>Pseudomonadota</taxon>
        <taxon>Alphaproteobacteria</taxon>
        <taxon>Sphingomonadales</taxon>
        <taxon>Sphingomonadaceae</taxon>
        <taxon>Sphingomonas</taxon>
    </lineage>
</organism>
<name>A0A418WRV2_9SPHN</name>
<dbReference type="AlphaFoldDB" id="A0A418WRV2"/>
<dbReference type="Pfam" id="PF00583">
    <property type="entry name" value="Acetyltransf_1"/>
    <property type="match status" value="1"/>
</dbReference>
<dbReference type="OrthoDB" id="2380306at2"/>
<evidence type="ECO:0000313" key="3">
    <source>
        <dbReference type="Proteomes" id="UP000286100"/>
    </source>
</evidence>
<dbReference type="InterPro" id="IPR016181">
    <property type="entry name" value="Acyl_CoA_acyltransferase"/>
</dbReference>
<feature type="domain" description="N-acetyltransferase" evidence="1">
    <location>
        <begin position="1"/>
        <end position="146"/>
    </location>
</feature>
<dbReference type="Gene3D" id="3.40.630.30">
    <property type="match status" value="1"/>
</dbReference>
<dbReference type="RefSeq" id="WP_119760465.1">
    <property type="nucleotide sequence ID" value="NZ_QYUM01000002.1"/>
</dbReference>
<sequence length="150" mass="16828">MIRGYRAEDRAMCLTLFDGNVPEYFHVSERADFEAFLDDLPERYLVVEDRGTIVGCGGFAIIPEKRLAEFCWGMVARDRHRAGFGRMLAEERIARIAATGAADTISLETTQHSAGFFERLGFRTQSIRPAGFAPGMDLYLMTRAVVVVDK</sequence>
<keyword evidence="3" id="KW-1185">Reference proteome</keyword>
<dbReference type="GO" id="GO:0016747">
    <property type="term" value="F:acyltransferase activity, transferring groups other than amino-acyl groups"/>
    <property type="evidence" value="ECO:0007669"/>
    <property type="project" value="InterPro"/>
</dbReference>
<dbReference type="SUPFAM" id="SSF55729">
    <property type="entry name" value="Acyl-CoA N-acyltransferases (Nat)"/>
    <property type="match status" value="1"/>
</dbReference>
<comment type="caution">
    <text evidence="2">The sequence shown here is derived from an EMBL/GenBank/DDBJ whole genome shotgun (WGS) entry which is preliminary data.</text>
</comment>
<protein>
    <submittedName>
        <fullName evidence="2">GNAT family N-acetyltransferase</fullName>
    </submittedName>
</protein>
<dbReference type="PROSITE" id="PS51186">
    <property type="entry name" value="GNAT"/>
    <property type="match status" value="1"/>
</dbReference>
<dbReference type="Proteomes" id="UP000286100">
    <property type="component" value="Unassembled WGS sequence"/>
</dbReference>
<dbReference type="InterPro" id="IPR000182">
    <property type="entry name" value="GNAT_dom"/>
</dbReference>
<proteinExistence type="predicted"/>
<dbReference type="EMBL" id="QYUM01000002">
    <property type="protein sequence ID" value="RJF93926.1"/>
    <property type="molecule type" value="Genomic_DNA"/>
</dbReference>
<evidence type="ECO:0000259" key="1">
    <source>
        <dbReference type="PROSITE" id="PS51186"/>
    </source>
</evidence>
<gene>
    <name evidence="2" type="ORF">D3876_06535</name>
</gene>
<accession>A0A418WRV2</accession>
<reference evidence="2 3" key="1">
    <citation type="submission" date="2018-09" db="EMBL/GenBank/DDBJ databases">
        <authorList>
            <person name="Zhu H."/>
        </authorList>
    </citation>
    <scope>NUCLEOTIDE SEQUENCE [LARGE SCALE GENOMIC DNA]</scope>
    <source>
        <strain evidence="2 3">K2R01-6</strain>
    </source>
</reference>
<keyword evidence="2" id="KW-0808">Transferase</keyword>